<feature type="region of interest" description="Disordered" evidence="1">
    <location>
        <begin position="21"/>
        <end position="48"/>
    </location>
</feature>
<reference evidence="2 3" key="1">
    <citation type="journal article" date="2019" name="Nat. Plants">
        <title>Stout camphor tree genome fills gaps in understanding of flowering plant genome evolution.</title>
        <authorList>
            <person name="Chaw S.M."/>
            <person name="Liu Y.C."/>
            <person name="Wu Y.W."/>
            <person name="Wang H.Y."/>
            <person name="Lin C.I."/>
            <person name="Wu C.S."/>
            <person name="Ke H.M."/>
            <person name="Chang L.Y."/>
            <person name="Hsu C.Y."/>
            <person name="Yang H.T."/>
            <person name="Sudianto E."/>
            <person name="Hsu M.H."/>
            <person name="Wu K.P."/>
            <person name="Wang L.N."/>
            <person name="Leebens-Mack J.H."/>
            <person name="Tsai I.J."/>
        </authorList>
    </citation>
    <scope>NUCLEOTIDE SEQUENCE [LARGE SCALE GENOMIC DNA]</scope>
    <source>
        <strain evidence="3">cv. Chaw 1501</strain>
        <tissue evidence="2">Young leaves</tissue>
    </source>
</reference>
<evidence type="ECO:0000313" key="2">
    <source>
        <dbReference type="EMBL" id="RWR82430.1"/>
    </source>
</evidence>
<dbReference type="EMBL" id="QPKB01000004">
    <property type="protein sequence ID" value="RWR82430.1"/>
    <property type="molecule type" value="Genomic_DNA"/>
</dbReference>
<dbReference type="AlphaFoldDB" id="A0A3S3MU33"/>
<comment type="caution">
    <text evidence="2">The sequence shown here is derived from an EMBL/GenBank/DDBJ whole genome shotgun (WGS) entry which is preliminary data.</text>
</comment>
<feature type="region of interest" description="Disordered" evidence="1">
    <location>
        <begin position="64"/>
        <end position="87"/>
    </location>
</feature>
<dbReference type="OrthoDB" id="1097853at2759"/>
<feature type="compositionally biased region" description="Polar residues" evidence="1">
    <location>
        <begin position="64"/>
        <end position="82"/>
    </location>
</feature>
<sequence length="137" mass="15498">MLDTEAPDCSLLAMYRASVHQKSRRGYHRLGQETISDPSEPKSAKTPIKAKKVTISPVRMLKTAKTTKPETTVSVPPQTTKCSTRDATRSHPLLNFLGTSRKKKAATLKPEFIRYLEYMKEGGRWDADSNRPVIYFK</sequence>
<protein>
    <submittedName>
        <fullName evidence="2">Uncharacterized protein</fullName>
    </submittedName>
</protein>
<keyword evidence="3" id="KW-1185">Reference proteome</keyword>
<organism evidence="2 3">
    <name type="scientific">Cinnamomum micranthum f. kanehirae</name>
    <dbReference type="NCBI Taxonomy" id="337451"/>
    <lineage>
        <taxon>Eukaryota</taxon>
        <taxon>Viridiplantae</taxon>
        <taxon>Streptophyta</taxon>
        <taxon>Embryophyta</taxon>
        <taxon>Tracheophyta</taxon>
        <taxon>Spermatophyta</taxon>
        <taxon>Magnoliopsida</taxon>
        <taxon>Magnoliidae</taxon>
        <taxon>Laurales</taxon>
        <taxon>Lauraceae</taxon>
        <taxon>Cinnamomum</taxon>
    </lineage>
</organism>
<accession>A0A3S3MU33</accession>
<proteinExistence type="predicted"/>
<name>A0A3S3MU33_9MAGN</name>
<dbReference type="PANTHER" id="PTHR35291">
    <property type="entry name" value="PROTEIN SHROOM-LIKE"/>
    <property type="match status" value="1"/>
</dbReference>
<evidence type="ECO:0000256" key="1">
    <source>
        <dbReference type="SAM" id="MobiDB-lite"/>
    </source>
</evidence>
<dbReference type="PANTHER" id="PTHR35291:SF3">
    <property type="entry name" value="PROTEIN SHROOM-LIKE"/>
    <property type="match status" value="1"/>
</dbReference>
<gene>
    <name evidence="2" type="ORF">CKAN_01114700</name>
</gene>
<evidence type="ECO:0000313" key="3">
    <source>
        <dbReference type="Proteomes" id="UP000283530"/>
    </source>
</evidence>
<dbReference type="Proteomes" id="UP000283530">
    <property type="component" value="Unassembled WGS sequence"/>
</dbReference>